<dbReference type="Gene3D" id="3.40.50.410">
    <property type="entry name" value="von Willebrand factor, type A domain"/>
    <property type="match status" value="2"/>
</dbReference>
<dbReference type="EMBL" id="CAIIXF020000003">
    <property type="protein sequence ID" value="CAH1779049.1"/>
    <property type="molecule type" value="Genomic_DNA"/>
</dbReference>
<dbReference type="PANTHER" id="PTHR24020:SF20">
    <property type="entry name" value="PH DOMAIN-CONTAINING PROTEIN"/>
    <property type="match status" value="1"/>
</dbReference>
<organism evidence="1 2">
    <name type="scientific">Owenia fusiformis</name>
    <name type="common">Polychaete worm</name>
    <dbReference type="NCBI Taxonomy" id="6347"/>
    <lineage>
        <taxon>Eukaryota</taxon>
        <taxon>Metazoa</taxon>
        <taxon>Spiralia</taxon>
        <taxon>Lophotrochozoa</taxon>
        <taxon>Annelida</taxon>
        <taxon>Polychaeta</taxon>
        <taxon>Sedentaria</taxon>
        <taxon>Canalipalpata</taxon>
        <taxon>Sabellida</taxon>
        <taxon>Oweniida</taxon>
        <taxon>Oweniidae</taxon>
        <taxon>Owenia</taxon>
    </lineage>
</organism>
<dbReference type="SMART" id="SM00327">
    <property type="entry name" value="VWA"/>
    <property type="match status" value="2"/>
</dbReference>
<proteinExistence type="predicted"/>
<evidence type="ECO:0000313" key="2">
    <source>
        <dbReference type="Proteomes" id="UP000749559"/>
    </source>
</evidence>
<dbReference type="InterPro" id="IPR002035">
    <property type="entry name" value="VWF_A"/>
</dbReference>
<gene>
    <name evidence="1" type="ORF">OFUS_LOCUS5896</name>
</gene>
<dbReference type="CDD" id="cd01450">
    <property type="entry name" value="vWFA_subfamily_ECM"/>
    <property type="match status" value="2"/>
</dbReference>
<dbReference type="Pfam" id="PF00092">
    <property type="entry name" value="VWA"/>
    <property type="match status" value="2"/>
</dbReference>
<dbReference type="PROSITE" id="PS50234">
    <property type="entry name" value="VWFA"/>
    <property type="match status" value="2"/>
</dbReference>
<dbReference type="PANTHER" id="PTHR24020">
    <property type="entry name" value="COLLAGEN ALPHA"/>
    <property type="match status" value="1"/>
</dbReference>
<reference evidence="1" key="1">
    <citation type="submission" date="2022-03" db="EMBL/GenBank/DDBJ databases">
        <authorList>
            <person name="Martin C."/>
        </authorList>
    </citation>
    <scope>NUCLEOTIDE SEQUENCE</scope>
</reference>
<dbReference type="OrthoDB" id="2015116at2759"/>
<dbReference type="InterPro" id="IPR036465">
    <property type="entry name" value="vWFA_dom_sf"/>
</dbReference>
<dbReference type="AlphaFoldDB" id="A0A8J1TWX5"/>
<name>A0A8J1TWX5_OWEFU</name>
<dbReference type="SUPFAM" id="SSF53300">
    <property type="entry name" value="vWA-like"/>
    <property type="match status" value="2"/>
</dbReference>
<comment type="caution">
    <text evidence="1">The sequence shown here is derived from an EMBL/GenBank/DDBJ whole genome shotgun (WGS) entry which is preliminary data.</text>
</comment>
<accession>A0A8J1TWX5</accession>
<evidence type="ECO:0000313" key="1">
    <source>
        <dbReference type="EMBL" id="CAH1779049.1"/>
    </source>
</evidence>
<dbReference type="InterPro" id="IPR050525">
    <property type="entry name" value="ECM_Assembly_Org"/>
</dbReference>
<protein>
    <submittedName>
        <fullName evidence="1">Uncharacterized protein</fullName>
    </submittedName>
</protein>
<dbReference type="Proteomes" id="UP000749559">
    <property type="component" value="Unassembled WGS sequence"/>
</dbReference>
<sequence>MTILRVLISLGILGTISYAQQCDTSRAVKLCADIVFAFDTSCSVSDETKDGVKTFLDDFVGLFDSVGKPNLPAGDRDPTFTQFGMLAYDLGARKIFGFGDQPSKDAVQGAIDEFDHAAADCKTTTQDALIMAREEFFTSGTQDDRTPNILVLLTDGRTQPQKFIDDTELELEKFNMMNNTYLFVVVLPNKNDKTEFADTLEQLEMLAPSNNRFSYLEAESTDALAADVRERIAGFDPCPQCVGDDPCPDTPLDILLVLDHSNSIGYDDLRELRRAMVELVETFVGVGDLVKFALMTYNRKVETLLYFNSTESNSLDGTLKVLEEMSLKQGKDTRTDLTLELANGKIFTKAYGDRPEAANVLVLATDGRTMKKKFQKNTLRAAAALKAREPHKSVNIFLLGLPARRKKNIDVQIKEWNEIPSAPLEEHFKEFKQFSDIIPYIAQLQGQICDDQQVFEMAYSEFVAQNPIMENGE</sequence>
<keyword evidence="2" id="KW-1185">Reference proteome</keyword>